<evidence type="ECO:0000313" key="4">
    <source>
        <dbReference type="EMBL" id="SFE85593.1"/>
    </source>
</evidence>
<reference evidence="5" key="1">
    <citation type="submission" date="2016-10" db="EMBL/GenBank/DDBJ databases">
        <authorList>
            <person name="Varghese N."/>
            <person name="Submissions S."/>
        </authorList>
    </citation>
    <scope>NUCLEOTIDE SEQUENCE [LARGE SCALE GENOMIC DNA]</scope>
    <source>
        <strain evidence="5">CGMCC 1.10223</strain>
    </source>
</reference>
<dbReference type="PROSITE" id="PS01124">
    <property type="entry name" value="HTH_ARAC_FAMILY_2"/>
    <property type="match status" value="1"/>
</dbReference>
<accession>A0A1I2DZ77</accession>
<keyword evidence="2" id="KW-0804">Transcription</keyword>
<dbReference type="Pfam" id="PF12833">
    <property type="entry name" value="HTH_18"/>
    <property type="match status" value="1"/>
</dbReference>
<evidence type="ECO:0000256" key="2">
    <source>
        <dbReference type="ARBA" id="ARBA00023163"/>
    </source>
</evidence>
<keyword evidence="4" id="KW-0238">DNA-binding</keyword>
<evidence type="ECO:0000259" key="3">
    <source>
        <dbReference type="PROSITE" id="PS01124"/>
    </source>
</evidence>
<evidence type="ECO:0000256" key="1">
    <source>
        <dbReference type="ARBA" id="ARBA00023015"/>
    </source>
</evidence>
<dbReference type="InterPro" id="IPR018060">
    <property type="entry name" value="HTH_AraC"/>
</dbReference>
<protein>
    <submittedName>
        <fullName evidence="4">AraC-type DNA-binding protein</fullName>
    </submittedName>
</protein>
<evidence type="ECO:0000313" key="5">
    <source>
        <dbReference type="Proteomes" id="UP000183410"/>
    </source>
</evidence>
<dbReference type="OrthoDB" id="34150at2"/>
<dbReference type="EMBL" id="FONN01000008">
    <property type="protein sequence ID" value="SFE85593.1"/>
    <property type="molecule type" value="Genomic_DNA"/>
</dbReference>
<dbReference type="PANTHER" id="PTHR43436:SF1">
    <property type="entry name" value="TRANSCRIPTIONAL REGULATORY PROTEIN"/>
    <property type="match status" value="1"/>
</dbReference>
<feature type="domain" description="HTH araC/xylS-type" evidence="3">
    <location>
        <begin position="198"/>
        <end position="296"/>
    </location>
</feature>
<proteinExistence type="predicted"/>
<organism evidence="4 5">
    <name type="scientific">Paenibacillus algorifonticola</name>
    <dbReference type="NCBI Taxonomy" id="684063"/>
    <lineage>
        <taxon>Bacteria</taxon>
        <taxon>Bacillati</taxon>
        <taxon>Bacillota</taxon>
        <taxon>Bacilli</taxon>
        <taxon>Bacillales</taxon>
        <taxon>Paenibacillaceae</taxon>
        <taxon>Paenibacillus</taxon>
    </lineage>
</organism>
<dbReference type="InterPro" id="IPR009057">
    <property type="entry name" value="Homeodomain-like_sf"/>
</dbReference>
<dbReference type="GO" id="GO:0003700">
    <property type="term" value="F:DNA-binding transcription factor activity"/>
    <property type="evidence" value="ECO:0007669"/>
    <property type="project" value="InterPro"/>
</dbReference>
<sequence length="307" mass="34829">MDTEAQINKLQMELATRIQKHAAQDGSFATAIPLLHFIRQSDPSELVHVIHEPALCFIAQGTKLIMLGEESYLYDPNSYLVVSMQLPISGQVLQASADCPYLCLRLELDRKQIFDLLKPAVQEPSELAKSHQALFVSNMNELLLDALVRMVRLLDTPEHISALAPLITKEIFYRMLQDEHGQSIKQFVVSGSHAERIAKAVQLIEQDYNKQLRIEELAEAVNMSSSLFHHHFKEITAMSPLQFQKQIRLQKARTLLLSGTAAAADAGFQVGYESPNQFNREYTRMFGMPPIRDMKRLRGALIDSEKW</sequence>
<dbReference type="AlphaFoldDB" id="A0A1I2DZ77"/>
<dbReference type="RefSeq" id="WP_046228842.1">
    <property type="nucleotide sequence ID" value="NZ_FONN01000008.1"/>
</dbReference>
<dbReference type="Pfam" id="PF06719">
    <property type="entry name" value="AraC_N"/>
    <property type="match status" value="1"/>
</dbReference>
<dbReference type="InterPro" id="IPR009594">
    <property type="entry name" value="Tscrpt_reg_HTH_AraC_N"/>
</dbReference>
<gene>
    <name evidence="4" type="ORF">SAMN04487969_10855</name>
</gene>
<dbReference type="GO" id="GO:0043565">
    <property type="term" value="F:sequence-specific DNA binding"/>
    <property type="evidence" value="ECO:0007669"/>
    <property type="project" value="InterPro"/>
</dbReference>
<dbReference type="Proteomes" id="UP000183410">
    <property type="component" value="Unassembled WGS sequence"/>
</dbReference>
<dbReference type="SUPFAM" id="SSF46689">
    <property type="entry name" value="Homeodomain-like"/>
    <property type="match status" value="2"/>
</dbReference>
<keyword evidence="1" id="KW-0805">Transcription regulation</keyword>
<keyword evidence="5" id="KW-1185">Reference proteome</keyword>
<dbReference type="PANTHER" id="PTHR43436">
    <property type="entry name" value="ARAC-FAMILY TRANSCRIPTIONAL REGULATOR"/>
    <property type="match status" value="1"/>
</dbReference>
<name>A0A1I2DZ77_9BACL</name>
<dbReference type="SMART" id="SM00342">
    <property type="entry name" value="HTH_ARAC"/>
    <property type="match status" value="1"/>
</dbReference>
<dbReference type="Gene3D" id="1.10.10.60">
    <property type="entry name" value="Homeodomain-like"/>
    <property type="match status" value="2"/>
</dbReference>